<dbReference type="InterPro" id="IPR036591">
    <property type="entry name" value="YggU-like_sf"/>
</dbReference>
<dbReference type="EMBL" id="JBHULN010000006">
    <property type="protein sequence ID" value="MFD2571363.1"/>
    <property type="molecule type" value="Genomic_DNA"/>
</dbReference>
<evidence type="ECO:0000313" key="1">
    <source>
        <dbReference type="EMBL" id="MFD2571363.1"/>
    </source>
</evidence>
<reference evidence="2" key="1">
    <citation type="journal article" date="2019" name="Int. J. Syst. Evol. Microbiol.">
        <title>The Global Catalogue of Microorganisms (GCM) 10K type strain sequencing project: providing services to taxonomists for standard genome sequencing and annotation.</title>
        <authorList>
            <consortium name="The Broad Institute Genomics Platform"/>
            <consortium name="The Broad Institute Genome Sequencing Center for Infectious Disease"/>
            <person name="Wu L."/>
            <person name="Ma J."/>
        </authorList>
    </citation>
    <scope>NUCLEOTIDE SEQUENCE [LARGE SCALE GENOMIC DNA]</scope>
    <source>
        <strain evidence="2">KCTC 42805</strain>
    </source>
</reference>
<dbReference type="Proteomes" id="UP001597469">
    <property type="component" value="Unassembled WGS sequence"/>
</dbReference>
<evidence type="ECO:0000313" key="2">
    <source>
        <dbReference type="Proteomes" id="UP001597469"/>
    </source>
</evidence>
<dbReference type="Gene3D" id="3.30.1200.10">
    <property type="entry name" value="YggU-like"/>
    <property type="match status" value="1"/>
</dbReference>
<protein>
    <submittedName>
        <fullName evidence="1">DUF167 domain-containing protein</fullName>
    </submittedName>
</protein>
<name>A0ABW5M576_9BACT</name>
<sequence>MNAKIKAPAQDGKANAYLIEFTAKRLGVANLT</sequence>
<dbReference type="RefSeq" id="WP_381522836.1">
    <property type="nucleotide sequence ID" value="NZ_JBHULN010000006.1"/>
</dbReference>
<accession>A0ABW5M576</accession>
<proteinExistence type="predicted"/>
<dbReference type="SUPFAM" id="SSF69786">
    <property type="entry name" value="YggU-like"/>
    <property type="match status" value="1"/>
</dbReference>
<comment type="caution">
    <text evidence="1">The sequence shown here is derived from an EMBL/GenBank/DDBJ whole genome shotgun (WGS) entry which is preliminary data.</text>
</comment>
<keyword evidence="2" id="KW-1185">Reference proteome</keyword>
<gene>
    <name evidence="1" type="ORF">ACFSUS_12010</name>
</gene>
<organism evidence="1 2">
    <name type="scientific">Spirosoma soli</name>
    <dbReference type="NCBI Taxonomy" id="1770529"/>
    <lineage>
        <taxon>Bacteria</taxon>
        <taxon>Pseudomonadati</taxon>
        <taxon>Bacteroidota</taxon>
        <taxon>Cytophagia</taxon>
        <taxon>Cytophagales</taxon>
        <taxon>Cytophagaceae</taxon>
        <taxon>Spirosoma</taxon>
    </lineage>
</organism>